<organism evidence="7 8">
    <name type="scientific">Rhodotorula paludigena</name>
    <dbReference type="NCBI Taxonomy" id="86838"/>
    <lineage>
        <taxon>Eukaryota</taxon>
        <taxon>Fungi</taxon>
        <taxon>Dikarya</taxon>
        <taxon>Basidiomycota</taxon>
        <taxon>Pucciniomycotina</taxon>
        <taxon>Microbotryomycetes</taxon>
        <taxon>Sporidiobolales</taxon>
        <taxon>Sporidiobolaceae</taxon>
        <taxon>Rhodotorula</taxon>
    </lineage>
</organism>
<dbReference type="PANTHER" id="PTHR45033">
    <property type="match status" value="1"/>
</dbReference>
<feature type="domain" description="Enoyl reductase (ER)" evidence="6">
    <location>
        <begin position="21"/>
        <end position="359"/>
    </location>
</feature>
<dbReference type="CDD" id="cd08276">
    <property type="entry name" value="MDR7"/>
    <property type="match status" value="1"/>
</dbReference>
<evidence type="ECO:0000259" key="6">
    <source>
        <dbReference type="SMART" id="SM00829"/>
    </source>
</evidence>
<dbReference type="GO" id="GO:0016491">
    <property type="term" value="F:oxidoreductase activity"/>
    <property type="evidence" value="ECO:0007669"/>
    <property type="project" value="InterPro"/>
</dbReference>
<dbReference type="InterPro" id="IPR036291">
    <property type="entry name" value="NAD(P)-bd_dom_sf"/>
</dbReference>
<dbReference type="GO" id="GO:0016020">
    <property type="term" value="C:membrane"/>
    <property type="evidence" value="ECO:0007669"/>
    <property type="project" value="UniProtKB-SubCell"/>
</dbReference>
<dbReference type="InterPro" id="IPR022764">
    <property type="entry name" value="Peptidase_S54_rhomboid_dom"/>
</dbReference>
<accession>A0AAV5GHW7</accession>
<comment type="subcellular location">
    <subcellularLocation>
        <location evidence="1">Membrane</location>
        <topology evidence="1">Multi-pass membrane protein</topology>
    </subcellularLocation>
</comment>
<dbReference type="SUPFAM" id="SSF51735">
    <property type="entry name" value="NAD(P)-binding Rossmann-fold domains"/>
    <property type="match status" value="1"/>
</dbReference>
<dbReference type="InterPro" id="IPR011032">
    <property type="entry name" value="GroES-like_sf"/>
</dbReference>
<reference evidence="7 8" key="1">
    <citation type="submission" date="2021-12" db="EMBL/GenBank/DDBJ databases">
        <title>High titer production of polyol ester of fatty acids by Rhodotorula paludigena BS15 towards product separation-free biomass refinery.</title>
        <authorList>
            <person name="Mano J."/>
            <person name="Ono H."/>
            <person name="Tanaka T."/>
            <person name="Naito K."/>
            <person name="Sushida H."/>
            <person name="Ike M."/>
            <person name="Tokuyasu K."/>
            <person name="Kitaoka M."/>
        </authorList>
    </citation>
    <scope>NUCLEOTIDE SEQUENCE [LARGE SCALE GENOMIC DNA]</scope>
    <source>
        <strain evidence="7 8">BS15</strain>
    </source>
</reference>
<protein>
    <recommendedName>
        <fullName evidence="6">Enoyl reductase (ER) domain-containing protein</fullName>
    </recommendedName>
</protein>
<evidence type="ECO:0000256" key="1">
    <source>
        <dbReference type="ARBA" id="ARBA00004141"/>
    </source>
</evidence>
<dbReference type="InterPro" id="IPR035952">
    <property type="entry name" value="Rhomboid-like_sf"/>
</dbReference>
<dbReference type="InterPro" id="IPR013154">
    <property type="entry name" value="ADH-like_N"/>
</dbReference>
<evidence type="ECO:0000256" key="4">
    <source>
        <dbReference type="ARBA" id="ARBA00023136"/>
    </source>
</evidence>
<sequence>MASSSLPAEMRAITISHPLLSSFDNLSFTQQPVQTPTGTQVLVRVRAVSLNARDCQIASGTYPAPIQVQAGIVAGSDAAGDIVAVGDQVTRVKIGDRVTPIFAQSFLHGEHDPNYQKSGLGGGLDGVLRDYFLCDESGVVSIPEHLNYVQACTSVITGVTAWHCFSYPGSALKTGETVLVLGTGGVSVYAAQIALASGCKVIMTSSSDDKLARAQKELGVQGVVNYRTNPEWDVEVRKLTGGRGVDHVIEVGGKGTLVRSIRSCRPLGNVWIVGYMSDYAAGKVKGQDDEQPEYAKEILYTQSVVRGVVCGSRDHFEDLNRCVEINKIVPVVDKVFAFDEAREAYRYLDSGAHFGKVVIELAGASSIPRPSASTSPSAPLVLSRRVGPQTAFALGTSALALGGAAWYTNADTLSRSAGSSDTLFASWRRQLPAGLSPTLARQRFDEAYARAAAFVQTFPGNRLALIAAENWLELGEAKRTTVGLVAAFAGVWVAWRLPGRLNPGRWLAHDALNGKSVTLLTSVFSHRTLPHLAFNSLALYSFTTSCFLCLNHSDLLPRSTSRFEFLAFFVSAGLVSSLASHLWFSRVVAGRLLQSLPAQRVRQAILPSLGASGAVYACVTLTALAYPSTSVSLIFLPFFPLPIGAATGALVALDVVGLVRGWRMFDHAAHLAGAAAGAGYWAVGHDAFERLRGAMWEGQKREAEEEREKKRVGWR</sequence>
<dbReference type="GO" id="GO:0004252">
    <property type="term" value="F:serine-type endopeptidase activity"/>
    <property type="evidence" value="ECO:0007669"/>
    <property type="project" value="InterPro"/>
</dbReference>
<gene>
    <name evidence="7" type="ORF">Rhopal_001918-T1</name>
</gene>
<comment type="caution">
    <text evidence="7">The sequence shown here is derived from an EMBL/GenBank/DDBJ whole genome shotgun (WGS) entry which is preliminary data.</text>
</comment>
<dbReference type="PANTHER" id="PTHR45033:SF2">
    <property type="entry name" value="ZINC-TYPE ALCOHOL DEHYDROGENASE-LIKE PROTEIN C1773.06C"/>
    <property type="match status" value="1"/>
</dbReference>
<dbReference type="Pfam" id="PF00107">
    <property type="entry name" value="ADH_zinc_N"/>
    <property type="match status" value="1"/>
</dbReference>
<evidence type="ECO:0000256" key="5">
    <source>
        <dbReference type="SAM" id="Phobius"/>
    </source>
</evidence>
<evidence type="ECO:0000256" key="3">
    <source>
        <dbReference type="ARBA" id="ARBA00022989"/>
    </source>
</evidence>
<dbReference type="Pfam" id="PF08240">
    <property type="entry name" value="ADH_N"/>
    <property type="match status" value="1"/>
</dbReference>
<proteinExistence type="predicted"/>
<dbReference type="AlphaFoldDB" id="A0AAV5GHW7"/>
<evidence type="ECO:0000256" key="2">
    <source>
        <dbReference type="ARBA" id="ARBA00022692"/>
    </source>
</evidence>
<keyword evidence="8" id="KW-1185">Reference proteome</keyword>
<keyword evidence="3 5" id="KW-1133">Transmembrane helix</keyword>
<dbReference type="SUPFAM" id="SSF144091">
    <property type="entry name" value="Rhomboid-like"/>
    <property type="match status" value="1"/>
</dbReference>
<dbReference type="InterPro" id="IPR020843">
    <property type="entry name" value="ER"/>
</dbReference>
<evidence type="ECO:0000313" key="8">
    <source>
        <dbReference type="Proteomes" id="UP001342314"/>
    </source>
</evidence>
<dbReference type="Proteomes" id="UP001342314">
    <property type="component" value="Unassembled WGS sequence"/>
</dbReference>
<name>A0AAV5GHW7_9BASI</name>
<keyword evidence="2 5" id="KW-0812">Transmembrane</keyword>
<feature type="transmembrane region" description="Helical" evidence="5">
    <location>
        <begin position="605"/>
        <end position="626"/>
    </location>
</feature>
<evidence type="ECO:0000313" key="7">
    <source>
        <dbReference type="EMBL" id="GJN88947.1"/>
    </source>
</evidence>
<dbReference type="InterPro" id="IPR052711">
    <property type="entry name" value="Zinc_ADH-like"/>
</dbReference>
<feature type="transmembrane region" description="Helical" evidence="5">
    <location>
        <begin position="638"/>
        <end position="659"/>
    </location>
</feature>
<dbReference type="InterPro" id="IPR013149">
    <property type="entry name" value="ADH-like_C"/>
</dbReference>
<feature type="transmembrane region" description="Helical" evidence="5">
    <location>
        <begin position="565"/>
        <end position="584"/>
    </location>
</feature>
<dbReference type="Gene3D" id="1.20.1540.10">
    <property type="entry name" value="Rhomboid-like"/>
    <property type="match status" value="1"/>
</dbReference>
<dbReference type="SMART" id="SM00829">
    <property type="entry name" value="PKS_ER"/>
    <property type="match status" value="1"/>
</dbReference>
<dbReference type="Gene3D" id="3.90.180.10">
    <property type="entry name" value="Medium-chain alcohol dehydrogenases, catalytic domain"/>
    <property type="match status" value="1"/>
</dbReference>
<dbReference type="Pfam" id="PF01694">
    <property type="entry name" value="Rhomboid"/>
    <property type="match status" value="1"/>
</dbReference>
<keyword evidence="4 5" id="KW-0472">Membrane</keyword>
<dbReference type="Gene3D" id="3.40.50.720">
    <property type="entry name" value="NAD(P)-binding Rossmann-like Domain"/>
    <property type="match status" value="1"/>
</dbReference>
<dbReference type="EMBL" id="BQKY01000004">
    <property type="protein sequence ID" value="GJN88947.1"/>
    <property type="molecule type" value="Genomic_DNA"/>
</dbReference>
<dbReference type="SUPFAM" id="SSF50129">
    <property type="entry name" value="GroES-like"/>
    <property type="match status" value="1"/>
</dbReference>